<dbReference type="InterPro" id="IPR036052">
    <property type="entry name" value="TrpB-like_PALP_sf"/>
</dbReference>
<dbReference type="PROSITE" id="PS00165">
    <property type="entry name" value="DEHYDRATASE_SER_THR"/>
    <property type="match status" value="1"/>
</dbReference>
<dbReference type="Pfam" id="PF00291">
    <property type="entry name" value="PALP"/>
    <property type="match status" value="1"/>
</dbReference>
<reference evidence="5 6" key="1">
    <citation type="journal article" date="2019" name="Int. J. Syst. Evol. Microbiol.">
        <title>The Global Catalogue of Microorganisms (GCM) 10K type strain sequencing project: providing services to taxonomists for standard genome sequencing and annotation.</title>
        <authorList>
            <consortium name="The Broad Institute Genomics Platform"/>
            <consortium name="The Broad Institute Genome Sequencing Center for Infectious Disease"/>
            <person name="Wu L."/>
            <person name="Ma J."/>
        </authorList>
    </citation>
    <scope>NUCLEOTIDE SEQUENCE [LARGE SCALE GENOMIC DNA]</scope>
    <source>
        <strain evidence="5 6">JCM 15421</strain>
    </source>
</reference>
<dbReference type="InterPro" id="IPR001926">
    <property type="entry name" value="TrpB-like_PALP"/>
</dbReference>
<dbReference type="Proteomes" id="UP001501523">
    <property type="component" value="Unassembled WGS sequence"/>
</dbReference>
<dbReference type="EMBL" id="BAAAEU010000005">
    <property type="protein sequence ID" value="GAA0709648.1"/>
    <property type="molecule type" value="Genomic_DNA"/>
</dbReference>
<dbReference type="InterPro" id="IPR000634">
    <property type="entry name" value="Ser/Thr_deHydtase_PyrdxlP-BS"/>
</dbReference>
<evidence type="ECO:0000256" key="3">
    <source>
        <dbReference type="ARBA" id="ARBA00023239"/>
    </source>
</evidence>
<gene>
    <name evidence="5" type="ORF">GCM10009105_10220</name>
</gene>
<dbReference type="SUPFAM" id="SSF53686">
    <property type="entry name" value="Tryptophan synthase beta subunit-like PLP-dependent enzymes"/>
    <property type="match status" value="1"/>
</dbReference>
<evidence type="ECO:0000256" key="2">
    <source>
        <dbReference type="ARBA" id="ARBA00022898"/>
    </source>
</evidence>
<dbReference type="InterPro" id="IPR050147">
    <property type="entry name" value="Ser/Thr_Dehydratase"/>
</dbReference>
<dbReference type="CDD" id="cd01562">
    <property type="entry name" value="Thr-dehyd"/>
    <property type="match status" value="1"/>
</dbReference>
<organism evidence="5 6">
    <name type="scientific">Dokdonella soli</name>
    <dbReference type="NCBI Taxonomy" id="529810"/>
    <lineage>
        <taxon>Bacteria</taxon>
        <taxon>Pseudomonadati</taxon>
        <taxon>Pseudomonadota</taxon>
        <taxon>Gammaproteobacteria</taxon>
        <taxon>Lysobacterales</taxon>
        <taxon>Rhodanobacteraceae</taxon>
        <taxon>Dokdonella</taxon>
    </lineage>
</organism>
<keyword evidence="2" id="KW-0663">Pyridoxal phosphate</keyword>
<feature type="domain" description="Tryptophan synthase beta chain-like PALP" evidence="4">
    <location>
        <begin position="22"/>
        <end position="305"/>
    </location>
</feature>
<evidence type="ECO:0000313" key="5">
    <source>
        <dbReference type="EMBL" id="GAA0709648.1"/>
    </source>
</evidence>
<dbReference type="PANTHER" id="PTHR48078:SF6">
    <property type="entry name" value="L-THREONINE DEHYDRATASE CATABOLIC TDCB"/>
    <property type="match status" value="1"/>
</dbReference>
<proteinExistence type="predicted"/>
<comment type="caution">
    <text evidence="5">The sequence shown here is derived from an EMBL/GenBank/DDBJ whole genome shotgun (WGS) entry which is preliminary data.</text>
</comment>
<accession>A0ABN1IDW1</accession>
<evidence type="ECO:0000259" key="4">
    <source>
        <dbReference type="Pfam" id="PF00291"/>
    </source>
</evidence>
<name>A0ABN1IDW1_9GAMM</name>
<protein>
    <submittedName>
        <fullName evidence="5">Threo-3-hydroxy-L-aspartate ammonia-lyase</fullName>
    </submittedName>
</protein>
<keyword evidence="6" id="KW-1185">Reference proteome</keyword>
<dbReference type="RefSeq" id="WP_343787858.1">
    <property type="nucleotide sequence ID" value="NZ_BAAAEU010000005.1"/>
</dbReference>
<evidence type="ECO:0000313" key="6">
    <source>
        <dbReference type="Proteomes" id="UP001501523"/>
    </source>
</evidence>
<comment type="cofactor">
    <cofactor evidence="1">
        <name>pyridoxal 5'-phosphate</name>
        <dbReference type="ChEBI" id="CHEBI:597326"/>
    </cofactor>
</comment>
<keyword evidence="3" id="KW-0456">Lyase</keyword>
<dbReference type="PANTHER" id="PTHR48078">
    <property type="entry name" value="THREONINE DEHYDRATASE, MITOCHONDRIAL-RELATED"/>
    <property type="match status" value="1"/>
</dbReference>
<dbReference type="Gene3D" id="3.40.50.1100">
    <property type="match status" value="2"/>
</dbReference>
<sequence>MPHPLMTRIAAATDYLASRVPQSPLLSGGQLRTSVAGRVWLKAESLLPTGSFKIRGATWRLSQLTAEEHKRGVIAYSTGNHAQAVAKAARDVGTSALIVMSPDVPRAKVKATERWGAEIVMAEPNSQARKALAEQLAREQRSVLVPPYDDDEIIAGQGSVGVELVRQWGVHPPAAVFVPIGGGGLIAGVALALKHLAPQVLVIGVEPELEDDAARSWRGGYIVGTEGPSNSIADAIKVQRVGDRTFPLMRQFVDDIVLVSEADIGTATLRTLNEAHLVIEPGGAASIAAALRTGIPGEVVAVASGGNVTLEALTALQQKFG</sequence>
<evidence type="ECO:0000256" key="1">
    <source>
        <dbReference type="ARBA" id="ARBA00001933"/>
    </source>
</evidence>